<gene>
    <name evidence="1" type="ORF">FCALED_LOCUS14840</name>
</gene>
<reference evidence="1" key="1">
    <citation type="submission" date="2021-06" db="EMBL/GenBank/DDBJ databases">
        <authorList>
            <person name="Kallberg Y."/>
            <person name="Tangrot J."/>
            <person name="Rosling A."/>
        </authorList>
    </citation>
    <scope>NUCLEOTIDE SEQUENCE</scope>
    <source>
        <strain evidence="1">UK204</strain>
    </source>
</reference>
<sequence length="58" mass="6784">FSKERAAGMFDIQTKQIKYWENHKEELSSASHIQKLHLGKAAALLELENLLFEWVQNL</sequence>
<evidence type="ECO:0000313" key="1">
    <source>
        <dbReference type="EMBL" id="CAG8728788.1"/>
    </source>
</evidence>
<dbReference type="Proteomes" id="UP000789570">
    <property type="component" value="Unassembled WGS sequence"/>
</dbReference>
<organism evidence="1 2">
    <name type="scientific">Funneliformis caledonium</name>
    <dbReference type="NCBI Taxonomy" id="1117310"/>
    <lineage>
        <taxon>Eukaryota</taxon>
        <taxon>Fungi</taxon>
        <taxon>Fungi incertae sedis</taxon>
        <taxon>Mucoromycota</taxon>
        <taxon>Glomeromycotina</taxon>
        <taxon>Glomeromycetes</taxon>
        <taxon>Glomerales</taxon>
        <taxon>Glomeraceae</taxon>
        <taxon>Funneliformis</taxon>
    </lineage>
</organism>
<name>A0A9N9IB93_9GLOM</name>
<dbReference type="EMBL" id="CAJVPQ010011772">
    <property type="protein sequence ID" value="CAG8728788.1"/>
    <property type="molecule type" value="Genomic_DNA"/>
</dbReference>
<proteinExistence type="predicted"/>
<comment type="caution">
    <text evidence="1">The sequence shown here is derived from an EMBL/GenBank/DDBJ whole genome shotgun (WGS) entry which is preliminary data.</text>
</comment>
<dbReference type="AlphaFoldDB" id="A0A9N9IB93"/>
<protein>
    <submittedName>
        <fullName evidence="1">186_t:CDS:1</fullName>
    </submittedName>
</protein>
<accession>A0A9N9IB93</accession>
<feature type="non-terminal residue" evidence="1">
    <location>
        <position position="1"/>
    </location>
</feature>
<keyword evidence="2" id="KW-1185">Reference proteome</keyword>
<evidence type="ECO:0000313" key="2">
    <source>
        <dbReference type="Proteomes" id="UP000789570"/>
    </source>
</evidence>